<feature type="compositionally biased region" description="Acidic residues" evidence="2">
    <location>
        <begin position="204"/>
        <end position="218"/>
    </location>
</feature>
<comment type="similarity">
    <text evidence="1">Belongs to the fantastic four family.</text>
</comment>
<comment type="caution">
    <text evidence="4">The sequence shown here is derived from an EMBL/GenBank/DDBJ whole genome shotgun (WGS) entry which is preliminary data.</text>
</comment>
<evidence type="ECO:0000259" key="3">
    <source>
        <dbReference type="Pfam" id="PF11250"/>
    </source>
</evidence>
<organism evidence="4 5">
    <name type="scientific">Erythroxylum novogranatense</name>
    <dbReference type="NCBI Taxonomy" id="1862640"/>
    <lineage>
        <taxon>Eukaryota</taxon>
        <taxon>Viridiplantae</taxon>
        <taxon>Streptophyta</taxon>
        <taxon>Embryophyta</taxon>
        <taxon>Tracheophyta</taxon>
        <taxon>Spermatophyta</taxon>
        <taxon>Magnoliopsida</taxon>
        <taxon>eudicotyledons</taxon>
        <taxon>Gunneridae</taxon>
        <taxon>Pentapetalae</taxon>
        <taxon>rosids</taxon>
        <taxon>fabids</taxon>
        <taxon>Malpighiales</taxon>
        <taxon>Erythroxylaceae</taxon>
        <taxon>Erythroxylum</taxon>
    </lineage>
</organism>
<dbReference type="PANTHER" id="PTHR33155:SF64">
    <property type="entry name" value="FAF DOMAIN-CONTAINING PROTEIN"/>
    <property type="match status" value="1"/>
</dbReference>
<gene>
    <name evidence="4" type="ORF">K2173_025121</name>
</gene>
<evidence type="ECO:0000313" key="5">
    <source>
        <dbReference type="Proteomes" id="UP001159364"/>
    </source>
</evidence>
<feature type="region of interest" description="Disordered" evidence="2">
    <location>
        <begin position="188"/>
        <end position="225"/>
    </location>
</feature>
<feature type="region of interest" description="Disordered" evidence="2">
    <location>
        <begin position="1"/>
        <end position="37"/>
    </location>
</feature>
<evidence type="ECO:0000313" key="4">
    <source>
        <dbReference type="EMBL" id="KAJ8756309.1"/>
    </source>
</evidence>
<sequence>MDTHSFCSLKDILSPPSPNKQNVERSESMSSDTSLSSHSTTAIAELLDGLSLSLEKNPLSPDNCSHEITVPLPVSPSKLSSSLKDHLFPESSINGNGNSVDDETMAEKKRIMNNTCLYLGNSPVCADSNRLFPPPISSLKLVKKGKSVVFINCKPEENCFVVDKVRVPLGGMFAASREGGRLKLYFAPPQADDEEKEEISFAKDDDEADGVEEEENWGEENGNLE</sequence>
<dbReference type="Pfam" id="PF11250">
    <property type="entry name" value="FAF"/>
    <property type="match status" value="1"/>
</dbReference>
<dbReference type="InterPro" id="IPR021410">
    <property type="entry name" value="FAF"/>
</dbReference>
<name>A0AAV8SWM2_9ROSI</name>
<keyword evidence="5" id="KW-1185">Reference proteome</keyword>
<reference evidence="4 5" key="1">
    <citation type="submission" date="2021-09" db="EMBL/GenBank/DDBJ databases">
        <title>Genomic insights and catalytic innovation underlie evolution of tropane alkaloids biosynthesis.</title>
        <authorList>
            <person name="Wang Y.-J."/>
            <person name="Tian T."/>
            <person name="Huang J.-P."/>
            <person name="Huang S.-X."/>
        </authorList>
    </citation>
    <scope>NUCLEOTIDE SEQUENCE [LARGE SCALE GENOMIC DNA]</scope>
    <source>
        <strain evidence="4">KIB-2018</strain>
        <tissue evidence="4">Leaf</tissue>
    </source>
</reference>
<dbReference type="AlphaFoldDB" id="A0AAV8SWM2"/>
<feature type="domain" description="FAF" evidence="3">
    <location>
        <begin position="132"/>
        <end position="186"/>
    </location>
</feature>
<protein>
    <recommendedName>
        <fullName evidence="3">FAF domain-containing protein</fullName>
    </recommendedName>
</protein>
<dbReference type="InterPro" id="IPR046431">
    <property type="entry name" value="FAF_dom"/>
</dbReference>
<dbReference type="PANTHER" id="PTHR33155">
    <property type="entry name" value="FANTASTIC FOUR-LIKE PROTEIN (DUF3049)"/>
    <property type="match status" value="1"/>
</dbReference>
<dbReference type="EMBL" id="JAIWQS010000009">
    <property type="protein sequence ID" value="KAJ8756309.1"/>
    <property type="molecule type" value="Genomic_DNA"/>
</dbReference>
<feature type="compositionally biased region" description="Low complexity" evidence="2">
    <location>
        <begin position="28"/>
        <end position="37"/>
    </location>
</feature>
<evidence type="ECO:0000256" key="1">
    <source>
        <dbReference type="ARBA" id="ARBA00008690"/>
    </source>
</evidence>
<proteinExistence type="inferred from homology"/>
<dbReference type="Proteomes" id="UP001159364">
    <property type="component" value="Linkage Group LG09"/>
</dbReference>
<evidence type="ECO:0000256" key="2">
    <source>
        <dbReference type="SAM" id="MobiDB-lite"/>
    </source>
</evidence>
<accession>A0AAV8SWM2</accession>